<dbReference type="Proteomes" id="UP001057375">
    <property type="component" value="Unassembled WGS sequence"/>
</dbReference>
<comment type="caution">
    <text evidence="7">The sequence shown here is derived from an EMBL/GenBank/DDBJ whole genome shotgun (WGS) entry which is preliminary data.</text>
</comment>
<feature type="compositionally biased region" description="Low complexity" evidence="5">
    <location>
        <begin position="464"/>
        <end position="475"/>
    </location>
</feature>
<dbReference type="Gene3D" id="1.10.510.10">
    <property type="entry name" value="Transferase(Phosphotransferase) domain 1"/>
    <property type="match status" value="1"/>
</dbReference>
<dbReference type="EMBL" id="BQXS01000115">
    <property type="protein sequence ID" value="GKT27965.1"/>
    <property type="molecule type" value="Genomic_DNA"/>
</dbReference>
<evidence type="ECO:0000256" key="1">
    <source>
        <dbReference type="ARBA" id="ARBA00022741"/>
    </source>
</evidence>
<dbReference type="InterPro" id="IPR008271">
    <property type="entry name" value="Ser/Thr_kinase_AS"/>
</dbReference>
<organism evidence="7 8">
    <name type="scientific">Aduncisulcus paluster</name>
    <dbReference type="NCBI Taxonomy" id="2918883"/>
    <lineage>
        <taxon>Eukaryota</taxon>
        <taxon>Metamonada</taxon>
        <taxon>Carpediemonas-like organisms</taxon>
        <taxon>Aduncisulcus</taxon>
    </lineage>
</organism>
<keyword evidence="1 3" id="KW-0547">Nucleotide-binding</keyword>
<reference evidence="7" key="1">
    <citation type="submission" date="2022-03" db="EMBL/GenBank/DDBJ databases">
        <title>Draft genome sequence of Aduncisulcus paluster, a free-living microaerophilic Fornicata.</title>
        <authorList>
            <person name="Yuyama I."/>
            <person name="Kume K."/>
            <person name="Tamura T."/>
            <person name="Inagaki Y."/>
            <person name="Hashimoto T."/>
        </authorList>
    </citation>
    <scope>NUCLEOTIDE SEQUENCE</scope>
    <source>
        <strain evidence="7">NY0171</strain>
    </source>
</reference>
<dbReference type="InterPro" id="IPR000719">
    <property type="entry name" value="Prot_kinase_dom"/>
</dbReference>
<dbReference type="PROSITE" id="PS00108">
    <property type="entry name" value="PROTEIN_KINASE_ST"/>
    <property type="match status" value="1"/>
</dbReference>
<keyword evidence="2 3" id="KW-0067">ATP-binding</keyword>
<keyword evidence="7" id="KW-0808">Transferase</keyword>
<evidence type="ECO:0000256" key="5">
    <source>
        <dbReference type="SAM" id="MobiDB-lite"/>
    </source>
</evidence>
<evidence type="ECO:0000259" key="6">
    <source>
        <dbReference type="PROSITE" id="PS50011"/>
    </source>
</evidence>
<dbReference type="PROSITE" id="PS00107">
    <property type="entry name" value="PROTEIN_KINASE_ATP"/>
    <property type="match status" value="1"/>
</dbReference>
<dbReference type="GO" id="GO:0016301">
    <property type="term" value="F:kinase activity"/>
    <property type="evidence" value="ECO:0007669"/>
    <property type="project" value="UniProtKB-KW"/>
</dbReference>
<feature type="binding site" evidence="3">
    <location>
        <position position="100"/>
    </location>
    <ligand>
        <name>ATP</name>
        <dbReference type="ChEBI" id="CHEBI:30616"/>
    </ligand>
</feature>
<protein>
    <submittedName>
        <fullName evidence="7">Mitogen-activated protein kinase 15</fullName>
    </submittedName>
</protein>
<keyword evidence="8" id="KW-1185">Reference proteome</keyword>
<dbReference type="PANTHER" id="PTHR24055">
    <property type="entry name" value="MITOGEN-ACTIVATED PROTEIN KINASE"/>
    <property type="match status" value="1"/>
</dbReference>
<evidence type="ECO:0000256" key="2">
    <source>
        <dbReference type="ARBA" id="ARBA00022840"/>
    </source>
</evidence>
<evidence type="ECO:0000256" key="4">
    <source>
        <dbReference type="RuleBase" id="RU000304"/>
    </source>
</evidence>
<dbReference type="PROSITE" id="PS50011">
    <property type="entry name" value="PROTEIN_KINASE_DOM"/>
    <property type="match status" value="1"/>
</dbReference>
<evidence type="ECO:0000256" key="3">
    <source>
        <dbReference type="PROSITE-ProRule" id="PRU10141"/>
    </source>
</evidence>
<evidence type="ECO:0000313" key="7">
    <source>
        <dbReference type="EMBL" id="GKT27965.1"/>
    </source>
</evidence>
<accession>A0ABQ5K9W3</accession>
<keyword evidence="4" id="KW-0723">Serine/threonine-protein kinase</keyword>
<feature type="region of interest" description="Disordered" evidence="5">
    <location>
        <begin position="455"/>
        <end position="487"/>
    </location>
</feature>
<dbReference type="InterPro" id="IPR011009">
    <property type="entry name" value="Kinase-like_dom_sf"/>
</dbReference>
<keyword evidence="7" id="KW-0418">Kinase</keyword>
<dbReference type="InterPro" id="IPR050117">
    <property type="entry name" value="MAPK"/>
</dbReference>
<dbReference type="InterPro" id="IPR017441">
    <property type="entry name" value="Protein_kinase_ATP_BS"/>
</dbReference>
<dbReference type="Gene3D" id="3.30.200.20">
    <property type="entry name" value="Phosphorylase Kinase, domain 1"/>
    <property type="match status" value="2"/>
</dbReference>
<proteinExistence type="inferred from homology"/>
<evidence type="ECO:0000313" key="8">
    <source>
        <dbReference type="Proteomes" id="UP001057375"/>
    </source>
</evidence>
<name>A0ABQ5K9W3_9EUKA</name>
<dbReference type="Pfam" id="PF00069">
    <property type="entry name" value="Pkinase"/>
    <property type="match status" value="1"/>
</dbReference>
<dbReference type="SMART" id="SM00220">
    <property type="entry name" value="S_TKc"/>
    <property type="match status" value="1"/>
</dbReference>
<gene>
    <name evidence="7" type="ORF">ADUPG1_000320</name>
</gene>
<dbReference type="SUPFAM" id="SSF56112">
    <property type="entry name" value="Protein kinase-like (PK-like)"/>
    <property type="match status" value="2"/>
</dbReference>
<comment type="similarity">
    <text evidence="4">Belongs to the protein kinase superfamily.</text>
</comment>
<feature type="domain" description="Protein kinase" evidence="6">
    <location>
        <begin position="70"/>
        <end position="393"/>
    </location>
</feature>
<sequence length="487" mass="54420">MTTTVLKSNPSKSSPKSFEEGLLLFSRYSFKEELGRGAYGVVYKAFDKRTKQYVAIKKVKAFGSTTRDAQKIFQELGRGAYGVVYKAFDKRTKQYVAIKKVKAFGSTTRDAQKIFREIYLLKTFKHYNIVKLLNVVKADNETDVYLVFEYMAADLRAVCKARILESIHIQYVMFQLVATLAYLHSGDVIHRDIKPANILIDSCCACKLADFGLARSIAKDSRDEFSDKEIMTDHIATRWYRAPEILVSAPQYGPSVDMWSLGCTFAELLLGRALFPGSSNINQLTRIVKMIGLPFEREIADFEAPRAKEILISIGCDLKQRVPTRTVTIPEIASCPALKARFAKSAPLASTFSKLARLIPDVPSSAIDFLARLLKYSPKDRMTALDALHHPFIASFARGEGSPGRDVMSFPVAPVPLLLKPVLLPLCERIQYPISQYRELVYSLSKRASDVILHSPKKRGGKSKGSSLSKSGSYSRVDSISFEGSMK</sequence>